<dbReference type="InterPro" id="IPR028162">
    <property type="entry name" value="Met8_C"/>
</dbReference>
<dbReference type="EC" id="1.3.1.76" evidence="2"/>
<dbReference type="InterPro" id="IPR006367">
    <property type="entry name" value="Sirohaem_synthase_N"/>
</dbReference>
<dbReference type="EMBL" id="LK052953">
    <property type="protein sequence ID" value="CDR48524.1"/>
    <property type="molecule type" value="Genomic_DNA"/>
</dbReference>
<dbReference type="Gene3D" id="3.30.160.110">
    <property type="entry name" value="Siroheme synthase, domain 2"/>
    <property type="match status" value="1"/>
</dbReference>
<feature type="domain" description="Siroheme synthase central" evidence="9">
    <location>
        <begin position="161"/>
        <end position="187"/>
    </location>
</feature>
<dbReference type="InterPro" id="IPR028161">
    <property type="entry name" value="Met8-like"/>
</dbReference>
<name>A0A061BGL0_RHOTO</name>
<dbReference type="AlphaFoldDB" id="A0A061BGL0"/>
<dbReference type="Gene3D" id="3.40.50.720">
    <property type="entry name" value="NAD(P)-binding Rossmann-like Domain"/>
    <property type="match status" value="1"/>
</dbReference>
<accession>A0A061BGL0</accession>
<dbReference type="Gene3D" id="1.10.3280.10">
    <property type="entry name" value="Siroheme synthase, domain 3"/>
    <property type="match status" value="1"/>
</dbReference>
<evidence type="ECO:0000256" key="2">
    <source>
        <dbReference type="ARBA" id="ARBA00012400"/>
    </source>
</evidence>
<evidence type="ECO:0000256" key="6">
    <source>
        <dbReference type="ARBA" id="ARBA00047561"/>
    </source>
</evidence>
<keyword evidence="7" id="KW-0472">Membrane</keyword>
<keyword evidence="7" id="KW-1133">Transmembrane helix</keyword>
<evidence type="ECO:0000256" key="7">
    <source>
        <dbReference type="SAM" id="Phobius"/>
    </source>
</evidence>
<evidence type="ECO:0000259" key="9">
    <source>
        <dbReference type="Pfam" id="PF14824"/>
    </source>
</evidence>
<dbReference type="Pfam" id="PF14824">
    <property type="entry name" value="Sirohm_synth_M"/>
    <property type="match status" value="1"/>
</dbReference>
<dbReference type="GO" id="GO:0043115">
    <property type="term" value="F:precorrin-2 dehydrogenase activity"/>
    <property type="evidence" value="ECO:0007669"/>
    <property type="project" value="UniProtKB-EC"/>
</dbReference>
<keyword evidence="3" id="KW-0560">Oxidoreductase</keyword>
<evidence type="ECO:0000256" key="4">
    <source>
        <dbReference type="ARBA" id="ARBA00023027"/>
    </source>
</evidence>
<dbReference type="GO" id="GO:0019354">
    <property type="term" value="P:siroheme biosynthetic process"/>
    <property type="evidence" value="ECO:0007669"/>
    <property type="project" value="UniProtKB-UniPathway"/>
</dbReference>
<feature type="transmembrane region" description="Helical" evidence="7">
    <location>
        <begin position="302"/>
        <end position="324"/>
    </location>
</feature>
<dbReference type="InterPro" id="IPR028281">
    <property type="entry name" value="Sirohaem_synthase_central"/>
</dbReference>
<proteinExistence type="predicted"/>
<sequence length="327" mass="36090">MSSPSSSSTPSPYPAPHPTNSLLLAYQVRTRTILLAGGGPVAASRLYHLLCARPKKLVLFAPDNEDIDDEFRWRVEGESEDAKKGREGIEIEWRKQEFDPTQNKEDLALLDGDEIDMVLTAIPNPTLSTKICRLCRARRIPVNVADVPPECDFYFGSVLRRGSLGVMVSTQGKGPRVAARIRRKLERAIPENAGEAIENVGQLRKGLREIEKGTGKEAIERRMGWMIRVSDKWSLAQLGEMDERMRNEVLAGWEKDEARGYWDVNRGKYGGLGWLASFASRLGVGTCPVVKDPDGSAAKCPFVMGSTGFVLGAATAGAVAAFWMRRQ</sequence>
<dbReference type="SUPFAM" id="SSF51735">
    <property type="entry name" value="NAD(P)-binding Rossmann-fold domains"/>
    <property type="match status" value="1"/>
</dbReference>
<dbReference type="Pfam" id="PF14823">
    <property type="entry name" value="Sirohm_synth_C"/>
    <property type="match status" value="1"/>
</dbReference>
<feature type="domain" description="Siroheme biosynthesis protein Met8 C-terminal" evidence="8">
    <location>
        <begin position="190"/>
        <end position="257"/>
    </location>
</feature>
<gene>
    <name evidence="10" type="ORF">RHTO0S_18e01948g</name>
</gene>
<dbReference type="SUPFAM" id="SSF75615">
    <property type="entry name" value="Siroheme synthase middle domains-like"/>
    <property type="match status" value="1"/>
</dbReference>
<dbReference type="UniPathway" id="UPA00262">
    <property type="reaction ID" value="UER00222"/>
</dbReference>
<evidence type="ECO:0000313" key="10">
    <source>
        <dbReference type="EMBL" id="CDR48524.1"/>
    </source>
</evidence>
<comment type="pathway">
    <text evidence="1">Porphyrin-containing compound metabolism; siroheme biosynthesis; sirohydrochlorin from precorrin-2: step 1/1.</text>
</comment>
<dbReference type="InterPro" id="IPR036291">
    <property type="entry name" value="NAD(P)-bd_dom_sf"/>
</dbReference>
<keyword evidence="5" id="KW-0627">Porphyrin biosynthesis</keyword>
<dbReference type="Pfam" id="PF13241">
    <property type="entry name" value="NAD_binding_7"/>
    <property type="match status" value="1"/>
</dbReference>
<dbReference type="PANTHER" id="PTHR35330">
    <property type="entry name" value="SIROHEME BIOSYNTHESIS PROTEIN MET8"/>
    <property type="match status" value="1"/>
</dbReference>
<evidence type="ECO:0000259" key="8">
    <source>
        <dbReference type="Pfam" id="PF14823"/>
    </source>
</evidence>
<keyword evidence="7" id="KW-0812">Transmembrane</keyword>
<evidence type="ECO:0000256" key="5">
    <source>
        <dbReference type="ARBA" id="ARBA00023244"/>
    </source>
</evidence>
<comment type="catalytic activity">
    <reaction evidence="6">
        <text>precorrin-2 + NAD(+) = sirohydrochlorin + NADH + 2 H(+)</text>
        <dbReference type="Rhea" id="RHEA:15613"/>
        <dbReference type="ChEBI" id="CHEBI:15378"/>
        <dbReference type="ChEBI" id="CHEBI:57540"/>
        <dbReference type="ChEBI" id="CHEBI:57945"/>
        <dbReference type="ChEBI" id="CHEBI:58351"/>
        <dbReference type="ChEBI" id="CHEBI:58827"/>
        <dbReference type="EC" id="1.3.1.76"/>
    </reaction>
</comment>
<dbReference type="NCBIfam" id="TIGR01470">
    <property type="entry name" value="cysG_Nterm"/>
    <property type="match status" value="1"/>
</dbReference>
<dbReference type="OrthoDB" id="1721126at2759"/>
<keyword evidence="4" id="KW-0520">NAD</keyword>
<evidence type="ECO:0000256" key="1">
    <source>
        <dbReference type="ARBA" id="ARBA00005010"/>
    </source>
</evidence>
<reference evidence="10" key="1">
    <citation type="journal article" date="2014" name="Genome Announc.">
        <title>Draft genome sequence of Rhodosporidium toruloides CECT1137, an oleaginous yeast of biotechnological interest.</title>
        <authorList>
            <person name="Morin N."/>
            <person name="Calcas X."/>
            <person name="Devillers H."/>
            <person name="Durrens P."/>
            <person name="Sherman D.J."/>
            <person name="Nicaud J.-M."/>
            <person name="Neuveglise C."/>
        </authorList>
    </citation>
    <scope>NUCLEOTIDE SEQUENCE</scope>
    <source>
        <strain evidence="10">CECT1137</strain>
    </source>
</reference>
<protein>
    <recommendedName>
        <fullName evidence="2">precorrin-2 dehydrogenase</fullName>
        <ecNumber evidence="2">1.3.1.76</ecNumber>
    </recommendedName>
</protein>
<organism evidence="10">
    <name type="scientific">Rhodotorula toruloides</name>
    <name type="common">Yeast</name>
    <name type="synonym">Rhodosporidium toruloides</name>
    <dbReference type="NCBI Taxonomy" id="5286"/>
    <lineage>
        <taxon>Eukaryota</taxon>
        <taxon>Fungi</taxon>
        <taxon>Dikarya</taxon>
        <taxon>Basidiomycota</taxon>
        <taxon>Pucciniomycotina</taxon>
        <taxon>Microbotryomycetes</taxon>
        <taxon>Sporidiobolales</taxon>
        <taxon>Sporidiobolaceae</taxon>
        <taxon>Rhodotorula</taxon>
    </lineage>
</organism>
<dbReference type="GO" id="GO:0004325">
    <property type="term" value="F:ferrochelatase activity"/>
    <property type="evidence" value="ECO:0007669"/>
    <property type="project" value="InterPro"/>
</dbReference>
<evidence type="ECO:0000256" key="3">
    <source>
        <dbReference type="ARBA" id="ARBA00023002"/>
    </source>
</evidence>
<dbReference type="PANTHER" id="PTHR35330:SF1">
    <property type="entry name" value="SIROHEME BIOSYNTHESIS PROTEIN MET8"/>
    <property type="match status" value="1"/>
</dbReference>